<keyword evidence="3" id="KW-1185">Reference proteome</keyword>
<dbReference type="InterPro" id="IPR017195">
    <property type="entry name" value="ABC_thiamin-permease_prd"/>
</dbReference>
<organism evidence="2 3">
    <name type="scientific">Luedemannella flava</name>
    <dbReference type="NCBI Taxonomy" id="349316"/>
    <lineage>
        <taxon>Bacteria</taxon>
        <taxon>Bacillati</taxon>
        <taxon>Actinomycetota</taxon>
        <taxon>Actinomycetes</taxon>
        <taxon>Micromonosporales</taxon>
        <taxon>Micromonosporaceae</taxon>
        <taxon>Luedemannella</taxon>
    </lineage>
</organism>
<keyword evidence="1" id="KW-0812">Transmembrane</keyword>
<evidence type="ECO:0000313" key="3">
    <source>
        <dbReference type="Proteomes" id="UP001500218"/>
    </source>
</evidence>
<comment type="caution">
    <text evidence="2">The sequence shown here is derived from an EMBL/GenBank/DDBJ whole genome shotgun (WGS) entry which is preliminary data.</text>
</comment>
<dbReference type="RefSeq" id="WP_344136193.1">
    <property type="nucleotide sequence ID" value="NZ_BAAALT010000178.1"/>
</dbReference>
<feature type="transmembrane region" description="Helical" evidence="1">
    <location>
        <begin position="121"/>
        <end position="143"/>
    </location>
</feature>
<name>A0ABN2MFT1_9ACTN</name>
<feature type="transmembrane region" description="Helical" evidence="1">
    <location>
        <begin position="155"/>
        <end position="173"/>
    </location>
</feature>
<dbReference type="PIRSF" id="PIRSF037394">
    <property type="entry name" value="ABC_thiamine-permease_YkoE_prd"/>
    <property type="match status" value="1"/>
</dbReference>
<dbReference type="EMBL" id="BAAALT010000178">
    <property type="protein sequence ID" value="GAA1820969.1"/>
    <property type="molecule type" value="Genomic_DNA"/>
</dbReference>
<keyword evidence="1" id="KW-0472">Membrane</keyword>
<dbReference type="Pfam" id="PF09819">
    <property type="entry name" value="ABC_cobalt"/>
    <property type="match status" value="1"/>
</dbReference>
<keyword evidence="1" id="KW-1133">Transmembrane helix</keyword>
<proteinExistence type="predicted"/>
<feature type="transmembrane region" description="Helical" evidence="1">
    <location>
        <begin position="12"/>
        <end position="31"/>
    </location>
</feature>
<evidence type="ECO:0000256" key="1">
    <source>
        <dbReference type="SAM" id="Phobius"/>
    </source>
</evidence>
<dbReference type="Proteomes" id="UP001500218">
    <property type="component" value="Unassembled WGS sequence"/>
</dbReference>
<gene>
    <name evidence="2" type="ORF">GCM10009682_46400</name>
</gene>
<feature type="transmembrane region" description="Helical" evidence="1">
    <location>
        <begin position="79"/>
        <end position="101"/>
    </location>
</feature>
<protein>
    <submittedName>
        <fullName evidence="2">ECF transporter S component</fullName>
    </submittedName>
</protein>
<reference evidence="2 3" key="1">
    <citation type="journal article" date="2019" name="Int. J. Syst. Evol. Microbiol.">
        <title>The Global Catalogue of Microorganisms (GCM) 10K type strain sequencing project: providing services to taxonomists for standard genome sequencing and annotation.</title>
        <authorList>
            <consortium name="The Broad Institute Genomics Platform"/>
            <consortium name="The Broad Institute Genome Sequencing Center for Infectious Disease"/>
            <person name="Wu L."/>
            <person name="Ma J."/>
        </authorList>
    </citation>
    <scope>NUCLEOTIDE SEQUENCE [LARGE SCALE GENOMIC DNA]</scope>
    <source>
        <strain evidence="2 3">JCM 13250</strain>
    </source>
</reference>
<feature type="transmembrane region" description="Helical" evidence="1">
    <location>
        <begin position="51"/>
        <end position="67"/>
    </location>
</feature>
<sequence>MTQPTPTRWRTLDIVVASVIAVAFGVVFWGWNQLWTGVEGAFKAFPPANGAIAGVWFLPAVVGPLVIRKPGAGLFTETVAAIISALLGAQWGLTTVLYGLLQGAGGEAAFAATAYRSFRLPSALVGGALAGAAGGLLDVGLYYADWSSGWQLAHILITAASGLVIAGLGGWALTRALAQTGALDRFPSGRDRALV</sequence>
<accession>A0ABN2MFT1</accession>
<evidence type="ECO:0000313" key="2">
    <source>
        <dbReference type="EMBL" id="GAA1820969.1"/>
    </source>
</evidence>